<evidence type="ECO:0000313" key="2">
    <source>
        <dbReference type="Proteomes" id="UP000465866"/>
    </source>
</evidence>
<keyword evidence="2" id="KW-1185">Reference proteome</keyword>
<sequence>MDRLGRYDPAAVIAGFAVDPLSTAGFPEITTTISHLRDVLGDPTYESLARKGETMTIAEIVMHAYDQIDQARAELKAVST</sequence>
<protein>
    <submittedName>
        <fullName evidence="1">Uncharacterized protein</fullName>
    </submittedName>
</protein>
<gene>
    <name evidence="1" type="ORF">MCOO_28750</name>
</gene>
<dbReference type="Proteomes" id="UP000465866">
    <property type="component" value="Chromosome"/>
</dbReference>
<dbReference type="KEGG" id="mcoo:MCOO_28750"/>
<dbReference type="EMBL" id="AP022569">
    <property type="protein sequence ID" value="BBX46860.1"/>
    <property type="molecule type" value="Genomic_DNA"/>
</dbReference>
<name>A0A7I7KXQ3_9MYCO</name>
<proteinExistence type="predicted"/>
<dbReference type="AlphaFoldDB" id="A0A7I7KXQ3"/>
<reference evidence="1 2" key="1">
    <citation type="journal article" date="2019" name="Emerg. Microbes Infect.">
        <title>Comprehensive subspecies identification of 175 nontuberculous mycobacteria species based on 7547 genomic profiles.</title>
        <authorList>
            <person name="Matsumoto Y."/>
            <person name="Kinjo T."/>
            <person name="Motooka D."/>
            <person name="Nabeya D."/>
            <person name="Jung N."/>
            <person name="Uechi K."/>
            <person name="Horii T."/>
            <person name="Iida T."/>
            <person name="Fujita J."/>
            <person name="Nakamura S."/>
        </authorList>
    </citation>
    <scope>NUCLEOTIDE SEQUENCE [LARGE SCALE GENOMIC DNA]</scope>
    <source>
        <strain evidence="1 2">JCM 12404</strain>
    </source>
</reference>
<evidence type="ECO:0000313" key="1">
    <source>
        <dbReference type="EMBL" id="BBX46860.1"/>
    </source>
</evidence>
<organism evidence="1 2">
    <name type="scientific">Mycobacterium cookii</name>
    <dbReference type="NCBI Taxonomy" id="1775"/>
    <lineage>
        <taxon>Bacteria</taxon>
        <taxon>Bacillati</taxon>
        <taxon>Actinomycetota</taxon>
        <taxon>Actinomycetes</taxon>
        <taxon>Mycobacteriales</taxon>
        <taxon>Mycobacteriaceae</taxon>
        <taxon>Mycobacterium</taxon>
    </lineage>
</organism>
<accession>A0A7I7KXQ3</accession>
<dbReference type="RefSeq" id="WP_163776950.1">
    <property type="nucleotide sequence ID" value="NZ_AP022569.1"/>
</dbReference>